<accession>A0A9P0A476</accession>
<dbReference type="GO" id="GO:0044782">
    <property type="term" value="P:cilium organization"/>
    <property type="evidence" value="ECO:0007669"/>
    <property type="project" value="TreeGrafter"/>
</dbReference>
<dbReference type="Proteomes" id="UP001152759">
    <property type="component" value="Chromosome 3"/>
</dbReference>
<dbReference type="Gene3D" id="1.25.10.10">
    <property type="entry name" value="Leucine-rich Repeat Variant"/>
    <property type="match status" value="2"/>
</dbReference>
<feature type="repeat" description="ARM" evidence="1">
    <location>
        <begin position="629"/>
        <end position="671"/>
    </location>
</feature>
<dbReference type="EMBL" id="OU963864">
    <property type="protein sequence ID" value="CAH0386018.1"/>
    <property type="molecule type" value="Genomic_DNA"/>
</dbReference>
<keyword evidence="4" id="KW-1185">Reference proteome</keyword>
<dbReference type="PANTHER" id="PTHR21356:SF1">
    <property type="entry name" value="ARMADILLO REPEAT-CONTAINING PROTEIN 2"/>
    <property type="match status" value="1"/>
</dbReference>
<evidence type="ECO:0008006" key="5">
    <source>
        <dbReference type="Google" id="ProtNLM"/>
    </source>
</evidence>
<dbReference type="InterPro" id="IPR016024">
    <property type="entry name" value="ARM-type_fold"/>
</dbReference>
<protein>
    <recommendedName>
        <fullName evidence="5">Armadillo repeat-containing protein 2</fullName>
    </recommendedName>
</protein>
<evidence type="ECO:0000313" key="4">
    <source>
        <dbReference type="Proteomes" id="UP001152759"/>
    </source>
</evidence>
<dbReference type="SMART" id="SM00185">
    <property type="entry name" value="ARM"/>
    <property type="match status" value="6"/>
</dbReference>
<dbReference type="SUPFAM" id="SSF48371">
    <property type="entry name" value="ARM repeat"/>
    <property type="match status" value="1"/>
</dbReference>
<feature type="compositionally biased region" description="Polar residues" evidence="2">
    <location>
        <begin position="94"/>
        <end position="107"/>
    </location>
</feature>
<dbReference type="InterPro" id="IPR038905">
    <property type="entry name" value="ARMC2"/>
</dbReference>
<reference evidence="3" key="1">
    <citation type="submission" date="2021-12" db="EMBL/GenBank/DDBJ databases">
        <authorList>
            <person name="King R."/>
        </authorList>
    </citation>
    <scope>NUCLEOTIDE SEQUENCE</scope>
</reference>
<dbReference type="AlphaFoldDB" id="A0A9P0A476"/>
<evidence type="ECO:0000313" key="3">
    <source>
        <dbReference type="EMBL" id="CAH0386018.1"/>
    </source>
</evidence>
<name>A0A9P0A476_BEMTA</name>
<dbReference type="PANTHER" id="PTHR21356">
    <property type="entry name" value="ARMADILLO REPEAT CONTAINING 2"/>
    <property type="match status" value="1"/>
</dbReference>
<evidence type="ECO:0000256" key="1">
    <source>
        <dbReference type="PROSITE-ProRule" id="PRU00259"/>
    </source>
</evidence>
<sequence>MPSLFQKTPTSLPNITPRTKLCKLPAIRKTHHCKQLFSSLDNLLEELENQKDDSSIPSHPYCAPKCRSRGSLTSSRSLDAETGPRSCTLPRSAGNPSSEILSISHPDNPTAMEPDYSAEDFDPAMPNQECFIKRIQDVTDLASFDNCINEARALGSNQTSITSPRVDSLLSLEKILSELKSLDHENIDEIKTLELFSALYLRLKEEGLTSRYCPHSKLKSKVLRNIYSFVENGTDPVLLEIAHISLALKVKGPNVSSVCKLIFKVTRSAKNDELFLHSDILDLFIESLTTPLEDPEALIYAYGALKFLTMNPTLLQSLLDRGVLQLMVLHLKLVNTAHEDGIQMQEQTSHAIFQLTGTLRHVADAAAHLFVSTGALQELCVTLRLFSGDIDLVANIARTISILSVRKDCASVLLEYGMLPTFIELFNKFPGRSDIVIRLAYSLGNILECSSVARFQLFEEPNAFKVLIGLIASYMQRDFKETQANILRENKQNGDSSQDVMVKLVRVIVNMATEPDVGSRLVCEVNDFDEATYYDRKDECLEFIHILLAILNQKSPSENEEIVVAILTALNNLTFYSIDGPLSKTYLDIAQGLSSLIRSNHVRCLIEVTRVLGNLTRCHHVRQLFLDIGGLAELTRWLSSTNDELLYNATGLLVNLLASQESRLLLKESDNIDKLVLILERRCENNWNLATLICQALWNFASDASDIHSAFGPDKTPRILSALMYLLDEDKFFPSDVREGVVQMEDYQNWDCFAEIAANLLEKLE</sequence>
<gene>
    <name evidence="3" type="ORF">BEMITA_LOCUS5185</name>
</gene>
<dbReference type="PROSITE" id="PS50176">
    <property type="entry name" value="ARM_REPEAT"/>
    <property type="match status" value="1"/>
</dbReference>
<organism evidence="3 4">
    <name type="scientific">Bemisia tabaci</name>
    <name type="common">Sweetpotato whitefly</name>
    <name type="synonym">Aleurodes tabaci</name>
    <dbReference type="NCBI Taxonomy" id="7038"/>
    <lineage>
        <taxon>Eukaryota</taxon>
        <taxon>Metazoa</taxon>
        <taxon>Ecdysozoa</taxon>
        <taxon>Arthropoda</taxon>
        <taxon>Hexapoda</taxon>
        <taxon>Insecta</taxon>
        <taxon>Pterygota</taxon>
        <taxon>Neoptera</taxon>
        <taxon>Paraneoptera</taxon>
        <taxon>Hemiptera</taxon>
        <taxon>Sternorrhyncha</taxon>
        <taxon>Aleyrodoidea</taxon>
        <taxon>Aleyrodidae</taxon>
        <taxon>Aleyrodinae</taxon>
        <taxon>Bemisia</taxon>
    </lineage>
</organism>
<proteinExistence type="predicted"/>
<evidence type="ECO:0000256" key="2">
    <source>
        <dbReference type="SAM" id="MobiDB-lite"/>
    </source>
</evidence>
<feature type="region of interest" description="Disordered" evidence="2">
    <location>
        <begin position="67"/>
        <end position="111"/>
    </location>
</feature>
<dbReference type="InterPro" id="IPR000225">
    <property type="entry name" value="Armadillo"/>
</dbReference>
<dbReference type="InterPro" id="IPR011989">
    <property type="entry name" value="ARM-like"/>
</dbReference>